<sequence length="809" mass="82272">MRTFVRASLRTHARRYVAVALAVLIATAFMITTNALGAAAKDGWRGAIAAEFEGADAVLTDVRRGAVDRIADTEGVRAAATSDSGFFAISVGSVDATASVGTVANEEELRWQHLASGDFPAGPRQVLLSTDRADDAGVAAGDRLTVDVGARTMDFTIAGTVEPSAGDLGSSVYVSESAMARLMGDVPARVIVTLDGPPDAGRLGRLRDAAPGATVQTADAYVHDRQLEATGDIDVMQKMLFVFASIALIVAGLVIANTLAIVLAQRTRDVALLRCIGAKRRQITRSVLLETLVVAVVSAVAGVLGGLGLAYAGAALIGAAWPSIPVGTPSLSPLGIALPVGVSVGAALVAALVPARRTNRLSPLAALRPEVEPVGRSRPGIMRIVAAGVVLCAGFGAMASAAASGSLPVGMVGGGVSFAGVLLLGPVLVPGLIDGVRPVVGRIGGVPGRLAAANAVRNRRRTAATSAALLIGVTLISTVVVGTASMKGSVATEMDTRAPIDMVLDGERPLDGRTVDRVGAIDGVGDAASLDGTRVTLGSADSKTVAVGVDEAASAVVRPDGELRDVRADQVYVPFEVADRASLVDGDRVRVSGPDGSRRLEVRTGEDWGATAVVSAGTLATLDERPQPYAVWLRAADGADVGTVVGELNSLAGEVDGSIDGSLPQRKQVMTAMDVVLAVTVGLLGVAVIIAIVGVGNTLSLSVLERVRENALLRALGLRKGQQRAMLAVEALLIASVSTVLGIALGLAYAWFGIRTLAVEEFVTTPTVEIPAGQLVAVFVVAAVAGLLACVLPARRAAAIPPAAGLVAD</sequence>
<evidence type="ECO:0000256" key="2">
    <source>
        <dbReference type="ARBA" id="ARBA00022475"/>
    </source>
</evidence>
<keyword evidence="3 6" id="KW-0812">Transmembrane</keyword>
<organism evidence="8 9">
    <name type="scientific">Solicola gregarius</name>
    <dbReference type="NCBI Taxonomy" id="2908642"/>
    <lineage>
        <taxon>Bacteria</taxon>
        <taxon>Bacillati</taxon>
        <taxon>Actinomycetota</taxon>
        <taxon>Actinomycetes</taxon>
        <taxon>Propionibacteriales</taxon>
        <taxon>Nocardioidaceae</taxon>
        <taxon>Solicola</taxon>
    </lineage>
</organism>
<accession>A0AA46YN02</accession>
<evidence type="ECO:0000313" key="9">
    <source>
        <dbReference type="Proteomes" id="UP001164390"/>
    </source>
</evidence>
<feature type="transmembrane region" description="Helical" evidence="6">
    <location>
        <begin position="675"/>
        <end position="704"/>
    </location>
</feature>
<feature type="transmembrane region" description="Helical" evidence="6">
    <location>
        <begin position="287"/>
        <end position="314"/>
    </location>
</feature>
<feature type="transmembrane region" description="Helical" evidence="6">
    <location>
        <begin position="725"/>
        <end position="752"/>
    </location>
</feature>
<dbReference type="Proteomes" id="UP001164390">
    <property type="component" value="Chromosome"/>
</dbReference>
<dbReference type="InterPro" id="IPR003838">
    <property type="entry name" value="ABC3_permease_C"/>
</dbReference>
<evidence type="ECO:0000313" key="8">
    <source>
        <dbReference type="EMBL" id="UYM06986.1"/>
    </source>
</evidence>
<comment type="subcellular location">
    <subcellularLocation>
        <location evidence="1">Cell membrane</location>
        <topology evidence="1">Multi-pass membrane protein</topology>
    </subcellularLocation>
</comment>
<keyword evidence="2" id="KW-1003">Cell membrane</keyword>
<dbReference type="RefSeq" id="WP_271635927.1">
    <property type="nucleotide sequence ID" value="NZ_CP094970.1"/>
</dbReference>
<dbReference type="PANTHER" id="PTHR30287:SF2">
    <property type="entry name" value="BLL1001 PROTEIN"/>
    <property type="match status" value="1"/>
</dbReference>
<feature type="domain" description="ABC3 transporter permease C-terminal" evidence="7">
    <location>
        <begin position="241"/>
        <end position="363"/>
    </location>
</feature>
<proteinExistence type="predicted"/>
<evidence type="ECO:0000256" key="6">
    <source>
        <dbReference type="SAM" id="Phobius"/>
    </source>
</evidence>
<reference evidence="8" key="1">
    <citation type="submission" date="2022-01" db="EMBL/GenBank/DDBJ databases">
        <title>Nocardioidaceae gen. sp. A5X3R13.</title>
        <authorList>
            <person name="Lopez Marin M.A."/>
            <person name="Uhlik O."/>
        </authorList>
    </citation>
    <scope>NUCLEOTIDE SEQUENCE</scope>
    <source>
        <strain evidence="8">A5X3R13</strain>
    </source>
</reference>
<protein>
    <submittedName>
        <fullName evidence="8">FtsX-like permease family protein</fullName>
    </submittedName>
</protein>
<keyword evidence="9" id="KW-1185">Reference proteome</keyword>
<keyword evidence="4 6" id="KW-1133">Transmembrane helix</keyword>
<feature type="transmembrane region" description="Helical" evidence="6">
    <location>
        <begin position="772"/>
        <end position="792"/>
    </location>
</feature>
<evidence type="ECO:0000256" key="5">
    <source>
        <dbReference type="ARBA" id="ARBA00023136"/>
    </source>
</evidence>
<feature type="transmembrane region" description="Helical" evidence="6">
    <location>
        <begin position="409"/>
        <end position="433"/>
    </location>
</feature>
<feature type="transmembrane region" description="Helical" evidence="6">
    <location>
        <begin position="334"/>
        <end position="353"/>
    </location>
</feature>
<dbReference type="PANTHER" id="PTHR30287">
    <property type="entry name" value="MEMBRANE COMPONENT OF PREDICTED ABC SUPERFAMILY METABOLITE UPTAKE TRANSPORTER"/>
    <property type="match status" value="1"/>
</dbReference>
<dbReference type="InterPro" id="IPR038766">
    <property type="entry name" value="Membrane_comp_ABC_pdt"/>
</dbReference>
<evidence type="ECO:0000256" key="4">
    <source>
        <dbReference type="ARBA" id="ARBA00022989"/>
    </source>
</evidence>
<feature type="transmembrane region" description="Helical" evidence="6">
    <location>
        <begin position="384"/>
        <end position="403"/>
    </location>
</feature>
<dbReference type="GO" id="GO:0005886">
    <property type="term" value="C:plasma membrane"/>
    <property type="evidence" value="ECO:0007669"/>
    <property type="project" value="UniProtKB-SubCell"/>
</dbReference>
<name>A0AA46YN02_9ACTN</name>
<dbReference type="Pfam" id="PF02687">
    <property type="entry name" value="FtsX"/>
    <property type="match status" value="2"/>
</dbReference>
<feature type="transmembrane region" description="Helical" evidence="6">
    <location>
        <begin position="239"/>
        <end position="264"/>
    </location>
</feature>
<gene>
    <name evidence="8" type="ORF">L0C25_07890</name>
</gene>
<dbReference type="EMBL" id="CP094970">
    <property type="protein sequence ID" value="UYM06986.1"/>
    <property type="molecule type" value="Genomic_DNA"/>
</dbReference>
<dbReference type="KEGG" id="sgrg:L0C25_07890"/>
<keyword evidence="5 6" id="KW-0472">Membrane</keyword>
<dbReference type="AlphaFoldDB" id="A0AA46YN02"/>
<evidence type="ECO:0000256" key="3">
    <source>
        <dbReference type="ARBA" id="ARBA00022692"/>
    </source>
</evidence>
<feature type="domain" description="ABC3 transporter permease C-terminal" evidence="7">
    <location>
        <begin position="683"/>
        <end position="802"/>
    </location>
</feature>
<feature type="transmembrane region" description="Helical" evidence="6">
    <location>
        <begin position="467"/>
        <end position="486"/>
    </location>
</feature>
<evidence type="ECO:0000256" key="1">
    <source>
        <dbReference type="ARBA" id="ARBA00004651"/>
    </source>
</evidence>
<evidence type="ECO:0000259" key="7">
    <source>
        <dbReference type="Pfam" id="PF02687"/>
    </source>
</evidence>